<feature type="transmembrane region" description="Helical" evidence="1">
    <location>
        <begin position="7"/>
        <end position="27"/>
    </location>
</feature>
<keyword evidence="2" id="KW-0614">Plasmid</keyword>
<dbReference type="HOGENOM" id="CLU_1747842_0_0_9"/>
<dbReference type="KEGG" id="ppm:PPSC2_27295"/>
<dbReference type="PATRIC" id="fig|886882.15.peg.5775"/>
<dbReference type="EMBL" id="CP002214">
    <property type="protein sequence ID" value="ADO59562.1"/>
    <property type="molecule type" value="Genomic_DNA"/>
</dbReference>
<dbReference type="Proteomes" id="UP000006868">
    <property type="component" value="Plasmid pSC2"/>
</dbReference>
<organism evidence="2 3">
    <name type="scientific">Paenibacillus polymyxa (strain SC2)</name>
    <name type="common">Bacillus polymyxa</name>
    <dbReference type="NCBI Taxonomy" id="886882"/>
    <lineage>
        <taxon>Bacteria</taxon>
        <taxon>Bacillati</taxon>
        <taxon>Bacillota</taxon>
        <taxon>Bacilli</taxon>
        <taxon>Bacillales</taxon>
        <taxon>Paenibacillaceae</taxon>
        <taxon>Paenibacillus</taxon>
    </lineage>
</organism>
<name>E3EL00_PAEPS</name>
<reference evidence="2 3" key="1">
    <citation type="journal article" date="2011" name="J. Bacteriol.">
        <title>Complete genome sequence of Paenibacillus polymyxa SC2, a strain of plant growth-promoting Rhizobacterium with broad-spectrum antimicrobial activity.</title>
        <authorList>
            <person name="Ma M."/>
            <person name="Wang C."/>
            <person name="Ding Y."/>
            <person name="Li L."/>
            <person name="Shen D."/>
            <person name="Jiang X."/>
            <person name="Guan D."/>
            <person name="Cao F."/>
            <person name="Chen H."/>
            <person name="Feng R."/>
            <person name="Wang X."/>
            <person name="Ge Y."/>
            <person name="Yao L."/>
            <person name="Bing X."/>
            <person name="Yang X."/>
            <person name="Li J."/>
            <person name="Du B."/>
        </authorList>
    </citation>
    <scope>NUCLEOTIDE SEQUENCE [LARGE SCALE GENOMIC DNA]</scope>
    <source>
        <strain evidence="2 3">SC2</strain>
        <plasmid evidence="3">pSC2</plasmid>
    </source>
</reference>
<keyword evidence="1" id="KW-0472">Membrane</keyword>
<accession>E3EL00</accession>
<gene>
    <name evidence="2" type="ORF">PPSC2_27295</name>
</gene>
<protein>
    <submittedName>
        <fullName evidence="2">Uncharacterized protein</fullName>
    </submittedName>
</protein>
<keyword evidence="1" id="KW-1133">Transmembrane helix</keyword>
<evidence type="ECO:0000313" key="2">
    <source>
        <dbReference type="EMBL" id="ADO59562.1"/>
    </source>
</evidence>
<evidence type="ECO:0000256" key="1">
    <source>
        <dbReference type="SAM" id="Phobius"/>
    </source>
</evidence>
<geneLocation type="plasmid" evidence="2 3">
    <name>pSC2</name>
</geneLocation>
<dbReference type="RefSeq" id="WP_013385976.1">
    <property type="nucleotide sequence ID" value="NC_014628.2"/>
</dbReference>
<keyword evidence="1" id="KW-0812">Transmembrane</keyword>
<proteinExistence type="predicted"/>
<sequence>MEFHKRILKWILAFVVIIVIAFFLTQMHTDKSLEKSKTDKKESTVTSLNQDFNNLKHNKQIIPSPESANIDAVMYETALVEKSNDKATSHIIASGTSEAVAEFAYSYVTFMKSLNNGIDKVTLQIYKSQNAYAAKKPTWTFSEGILYEL</sequence>
<evidence type="ECO:0000313" key="3">
    <source>
        <dbReference type="Proteomes" id="UP000006868"/>
    </source>
</evidence>
<dbReference type="AlphaFoldDB" id="E3EL00"/>